<reference evidence="3" key="2">
    <citation type="submission" date="2020-10" db="UniProtKB">
        <authorList>
            <consortium name="WormBaseParasite"/>
        </authorList>
    </citation>
    <scope>IDENTIFICATION</scope>
</reference>
<dbReference type="WBParaSite" id="Pan_g4031.t1">
    <property type="protein sequence ID" value="Pan_g4031.t1"/>
    <property type="gene ID" value="Pan_g4031"/>
</dbReference>
<dbReference type="AlphaFoldDB" id="A0A7E4VWG7"/>
<evidence type="ECO:0000313" key="2">
    <source>
        <dbReference type="Proteomes" id="UP000492821"/>
    </source>
</evidence>
<proteinExistence type="predicted"/>
<accession>A0A7E4VWG7</accession>
<protein>
    <submittedName>
        <fullName evidence="3">Secreted protein</fullName>
    </submittedName>
</protein>
<keyword evidence="1" id="KW-1133">Transmembrane helix</keyword>
<organism evidence="2 3">
    <name type="scientific">Panagrellus redivivus</name>
    <name type="common">Microworm</name>
    <dbReference type="NCBI Taxonomy" id="6233"/>
    <lineage>
        <taxon>Eukaryota</taxon>
        <taxon>Metazoa</taxon>
        <taxon>Ecdysozoa</taxon>
        <taxon>Nematoda</taxon>
        <taxon>Chromadorea</taxon>
        <taxon>Rhabditida</taxon>
        <taxon>Tylenchina</taxon>
        <taxon>Panagrolaimomorpha</taxon>
        <taxon>Panagrolaimoidea</taxon>
        <taxon>Panagrolaimidae</taxon>
        <taxon>Panagrellus</taxon>
    </lineage>
</organism>
<keyword evidence="1" id="KW-0812">Transmembrane</keyword>
<keyword evidence="2" id="KW-1185">Reference proteome</keyword>
<feature type="transmembrane region" description="Helical" evidence="1">
    <location>
        <begin position="66"/>
        <end position="82"/>
    </location>
</feature>
<reference evidence="2" key="1">
    <citation type="journal article" date="2013" name="Genetics">
        <title>The draft genome and transcriptome of Panagrellus redivivus are shaped by the harsh demands of a free-living lifestyle.</title>
        <authorList>
            <person name="Srinivasan J."/>
            <person name="Dillman A.R."/>
            <person name="Macchietto M.G."/>
            <person name="Heikkinen L."/>
            <person name="Lakso M."/>
            <person name="Fracchia K.M."/>
            <person name="Antoshechkin I."/>
            <person name="Mortazavi A."/>
            <person name="Wong G."/>
            <person name="Sternberg P.W."/>
        </authorList>
    </citation>
    <scope>NUCLEOTIDE SEQUENCE [LARGE SCALE GENOMIC DNA]</scope>
    <source>
        <strain evidence="2">MT8872</strain>
    </source>
</reference>
<dbReference type="Proteomes" id="UP000492821">
    <property type="component" value="Unassembled WGS sequence"/>
</dbReference>
<evidence type="ECO:0000256" key="1">
    <source>
        <dbReference type="SAM" id="Phobius"/>
    </source>
</evidence>
<keyword evidence="1" id="KW-0472">Membrane</keyword>
<evidence type="ECO:0000313" key="3">
    <source>
        <dbReference type="WBParaSite" id="Pan_g4031.t1"/>
    </source>
</evidence>
<sequence>MSFQTRVLAAPVQILLFLMIVFFNQQIQGDCDGIALVIAVDWESSCLSTTSPCLGFLRSMFMSTDFELMLLVFLISVILKAVDKFIEAFSATNGG</sequence>
<name>A0A7E4VWG7_PANRE</name>
<feature type="transmembrane region" description="Helical" evidence="1">
    <location>
        <begin position="7"/>
        <end position="27"/>
    </location>
</feature>